<evidence type="ECO:0000256" key="11">
    <source>
        <dbReference type="ARBA" id="ARBA00023175"/>
    </source>
</evidence>
<dbReference type="Gene3D" id="6.10.140.1060">
    <property type="match status" value="1"/>
</dbReference>
<evidence type="ECO:0000256" key="19">
    <source>
        <dbReference type="SAM" id="MobiDB-lite"/>
    </source>
</evidence>
<evidence type="ECO:0000256" key="16">
    <source>
        <dbReference type="ARBA" id="ARBA00078559"/>
    </source>
</evidence>
<dbReference type="FunFam" id="3.40.50.300:FF:001328">
    <property type="entry name" value="Dynein heavy chain 6, axonemal"/>
    <property type="match status" value="1"/>
</dbReference>
<evidence type="ECO:0000256" key="8">
    <source>
        <dbReference type="ARBA" id="ARBA00023017"/>
    </source>
</evidence>
<dbReference type="InterPro" id="IPR004273">
    <property type="entry name" value="Dynein_heavy_D6_P-loop"/>
</dbReference>
<dbReference type="PANTHER" id="PTHR22878:SF71">
    <property type="entry name" value="DYNEIN, AXONEMAL, HEAVY CHAIN 3"/>
    <property type="match status" value="1"/>
</dbReference>
<dbReference type="FunFam" id="3.40.50.300:FF:005585">
    <property type="entry name" value="Predicted protein"/>
    <property type="match status" value="1"/>
</dbReference>
<dbReference type="FunFam" id="1.20.140.100:FF:000004">
    <property type="entry name" value="Dynein axonemal heavy chain 6"/>
    <property type="match status" value="1"/>
</dbReference>
<dbReference type="GO" id="GO:0051959">
    <property type="term" value="F:dynein light intermediate chain binding"/>
    <property type="evidence" value="ECO:0007669"/>
    <property type="project" value="InterPro"/>
</dbReference>
<keyword evidence="9 18" id="KW-0175">Coiled coil</keyword>
<dbReference type="Gene3D" id="1.10.8.1220">
    <property type="match status" value="1"/>
</dbReference>
<evidence type="ECO:0000256" key="17">
    <source>
        <dbReference type="ARBA" id="ARBA00082097"/>
    </source>
</evidence>
<dbReference type="InterPro" id="IPR042219">
    <property type="entry name" value="AAA_lid_11_sf"/>
</dbReference>
<feature type="coiled-coil region" evidence="18">
    <location>
        <begin position="2842"/>
        <end position="2907"/>
    </location>
</feature>
<dbReference type="InterPro" id="IPR027417">
    <property type="entry name" value="P-loop_NTPase"/>
</dbReference>
<dbReference type="Gene3D" id="1.10.472.130">
    <property type="match status" value="1"/>
</dbReference>
<evidence type="ECO:0000256" key="15">
    <source>
        <dbReference type="ARBA" id="ARBA00071812"/>
    </source>
</evidence>
<evidence type="ECO:0000256" key="13">
    <source>
        <dbReference type="ARBA" id="ARBA00023273"/>
    </source>
</evidence>
<evidence type="ECO:0000256" key="5">
    <source>
        <dbReference type="ARBA" id="ARBA00022701"/>
    </source>
</evidence>
<dbReference type="Pfam" id="PF12777">
    <property type="entry name" value="MT"/>
    <property type="match status" value="1"/>
</dbReference>
<dbReference type="Pfam" id="PF18199">
    <property type="entry name" value="Dynein_C"/>
    <property type="match status" value="1"/>
</dbReference>
<dbReference type="Gene3D" id="1.20.920.30">
    <property type="match status" value="1"/>
</dbReference>
<evidence type="ECO:0000256" key="1">
    <source>
        <dbReference type="ARBA" id="ARBA00004430"/>
    </source>
</evidence>
<keyword evidence="22" id="KW-1185">Reference proteome</keyword>
<dbReference type="GeneTree" id="ENSGT00940000154959"/>
<feature type="coiled-coil region" evidence="18">
    <location>
        <begin position="727"/>
        <end position="789"/>
    </location>
</feature>
<dbReference type="Proteomes" id="UP000694540">
    <property type="component" value="Unplaced"/>
</dbReference>
<dbReference type="InterPro" id="IPR024317">
    <property type="entry name" value="Dynein_heavy_chain_D4_dom"/>
</dbReference>
<dbReference type="Gene3D" id="1.20.140.100">
    <property type="entry name" value="Dynein heavy chain, N-terminal domain 2"/>
    <property type="match status" value="1"/>
</dbReference>
<reference evidence="21" key="1">
    <citation type="submission" date="2025-08" db="UniProtKB">
        <authorList>
            <consortium name="Ensembl"/>
        </authorList>
    </citation>
    <scope>IDENTIFICATION</scope>
</reference>
<evidence type="ECO:0000256" key="7">
    <source>
        <dbReference type="ARBA" id="ARBA00022840"/>
    </source>
</evidence>
<dbReference type="GO" id="GO:0045505">
    <property type="term" value="F:dynein intermediate chain binding"/>
    <property type="evidence" value="ECO:0007669"/>
    <property type="project" value="InterPro"/>
</dbReference>
<dbReference type="InterPro" id="IPR041228">
    <property type="entry name" value="Dynein_C"/>
</dbReference>
<dbReference type="InterPro" id="IPR042228">
    <property type="entry name" value="Dynein_linker_3"/>
</dbReference>
<comment type="subcellular location">
    <subcellularLocation>
        <location evidence="1">Cytoplasm</location>
        <location evidence="1">Cytoskeleton</location>
        <location evidence="1">Cilium axoneme</location>
    </subcellularLocation>
</comment>
<dbReference type="InterPro" id="IPR041658">
    <property type="entry name" value="AAA_lid_11"/>
</dbReference>
<dbReference type="GO" id="GO:0003341">
    <property type="term" value="P:cilium movement"/>
    <property type="evidence" value="ECO:0007669"/>
    <property type="project" value="UniProtKB-ARBA"/>
</dbReference>
<dbReference type="FunFam" id="1.10.8.720:FF:000001">
    <property type="entry name" value="dynein heavy chain 7, axonemal"/>
    <property type="match status" value="1"/>
</dbReference>
<dbReference type="Gene3D" id="3.10.490.20">
    <property type="match status" value="1"/>
</dbReference>
<dbReference type="FunFam" id="1.20.920.20:FF:000006">
    <property type="entry name" value="Dynein, axonemal, heavy chain 6"/>
    <property type="match status" value="1"/>
</dbReference>
<evidence type="ECO:0000256" key="2">
    <source>
        <dbReference type="ARBA" id="ARBA00008887"/>
    </source>
</evidence>
<dbReference type="FunFam" id="3.20.180.20:FF:000003">
    <property type="entry name" value="Dynein heavy chain 12, axonemal"/>
    <property type="match status" value="1"/>
</dbReference>
<comment type="function">
    <text evidence="14">Force generating protein of respiratory cilia. Produces force towards the minus ends of microtubules. Dynein has ATPase activity; the force-producing power stroke is thought to occur on release of ADP. Involved in sperm motility; implicated in sperm flagellar assembly.</text>
</comment>
<gene>
    <name evidence="21" type="primary">DNAH3</name>
</gene>
<dbReference type="Ensembl" id="ENSCWAT00000007048.1">
    <property type="protein sequence ID" value="ENSCWAP00000006514.1"/>
    <property type="gene ID" value="ENSCWAG00000004462.1"/>
</dbReference>
<organism evidence="21 22">
    <name type="scientific">Catagonus wagneri</name>
    <name type="common">Chacoan peccary</name>
    <dbReference type="NCBI Taxonomy" id="51154"/>
    <lineage>
        <taxon>Eukaryota</taxon>
        <taxon>Metazoa</taxon>
        <taxon>Chordata</taxon>
        <taxon>Craniata</taxon>
        <taxon>Vertebrata</taxon>
        <taxon>Euteleostomi</taxon>
        <taxon>Mammalia</taxon>
        <taxon>Eutheria</taxon>
        <taxon>Laurasiatheria</taxon>
        <taxon>Artiodactyla</taxon>
        <taxon>Suina</taxon>
        <taxon>Tayassuidae</taxon>
        <taxon>Catagonus</taxon>
    </lineage>
</organism>
<dbReference type="InterPro" id="IPR013602">
    <property type="entry name" value="Dynein_heavy_linker"/>
</dbReference>
<dbReference type="InterPro" id="IPR003593">
    <property type="entry name" value="AAA+_ATPase"/>
</dbReference>
<comment type="subunit">
    <text evidence="3">Consists of at least two heavy chains and a number of intermediate and light chains.</text>
</comment>
<dbReference type="InterPro" id="IPR043157">
    <property type="entry name" value="Dynein_AAA1S"/>
</dbReference>
<dbReference type="Pfam" id="PF17857">
    <property type="entry name" value="AAA_lid_1"/>
    <property type="match status" value="1"/>
</dbReference>
<keyword evidence="8" id="KW-0243">Dynein</keyword>
<evidence type="ECO:0000256" key="14">
    <source>
        <dbReference type="ARBA" id="ARBA00057074"/>
    </source>
</evidence>
<dbReference type="GO" id="GO:0005858">
    <property type="term" value="C:axonemal dynein complex"/>
    <property type="evidence" value="ECO:0007669"/>
    <property type="project" value="UniProtKB-ARBA"/>
</dbReference>
<dbReference type="GO" id="GO:0008569">
    <property type="term" value="F:minus-end-directed microtubule motor activity"/>
    <property type="evidence" value="ECO:0007669"/>
    <property type="project" value="InterPro"/>
</dbReference>
<dbReference type="FunFam" id="3.40.50.300:FF:000063">
    <property type="entry name" value="dynein heavy chain 6, axonemal"/>
    <property type="match status" value="1"/>
</dbReference>
<dbReference type="Pfam" id="PF12781">
    <property type="entry name" value="AAA_9"/>
    <property type="match status" value="1"/>
</dbReference>
<dbReference type="FunFam" id="3.40.50.300:FF:000362">
    <property type="entry name" value="Dynein, axonemal, heavy chain 6"/>
    <property type="match status" value="1"/>
</dbReference>
<protein>
    <recommendedName>
        <fullName evidence="15">Dynein axonemal heavy chain 3</fullName>
    </recommendedName>
    <alternativeName>
        <fullName evidence="17">Axonemal beta dynein heavy chain 3</fullName>
    </alternativeName>
    <alternativeName>
        <fullName evidence="16">Ciliary dynein heavy chain 3</fullName>
    </alternativeName>
</protein>
<dbReference type="InterPro" id="IPR035706">
    <property type="entry name" value="AAA_9"/>
</dbReference>
<dbReference type="Gene3D" id="1.10.287.2620">
    <property type="match status" value="1"/>
</dbReference>
<evidence type="ECO:0000259" key="20">
    <source>
        <dbReference type="SMART" id="SM00382"/>
    </source>
</evidence>
<dbReference type="FunFam" id="1.20.920.30:FF:000002">
    <property type="entry name" value="Dynein axonemal heavy chain 3"/>
    <property type="match status" value="1"/>
</dbReference>
<dbReference type="Pfam" id="PF18198">
    <property type="entry name" value="AAA_lid_11"/>
    <property type="match status" value="1"/>
</dbReference>
<evidence type="ECO:0000256" key="18">
    <source>
        <dbReference type="SAM" id="Coils"/>
    </source>
</evidence>
<dbReference type="SMART" id="SM00382">
    <property type="entry name" value="AAA"/>
    <property type="match status" value="2"/>
</dbReference>
<keyword evidence="13" id="KW-0966">Cell projection</keyword>
<feature type="region of interest" description="Disordered" evidence="19">
    <location>
        <begin position="1"/>
        <end position="22"/>
    </location>
</feature>
<keyword evidence="12" id="KW-0206">Cytoskeleton</keyword>
<dbReference type="SUPFAM" id="SSF52540">
    <property type="entry name" value="P-loop containing nucleoside triphosphate hydrolases"/>
    <property type="match status" value="4"/>
</dbReference>
<evidence type="ECO:0000256" key="3">
    <source>
        <dbReference type="ARBA" id="ARBA00011655"/>
    </source>
</evidence>
<dbReference type="Pfam" id="PF08393">
    <property type="entry name" value="DHC_N2"/>
    <property type="match status" value="1"/>
</dbReference>
<keyword evidence="7" id="KW-0067">ATP-binding</keyword>
<dbReference type="PANTHER" id="PTHR22878">
    <property type="entry name" value="DYNEIN HEAVY CHAIN 6, AXONEMAL-LIKE-RELATED"/>
    <property type="match status" value="1"/>
</dbReference>
<dbReference type="FunFam" id="1.10.8.1220:FF:000001">
    <property type="entry name" value="Dynein axonemal heavy chain 5"/>
    <property type="match status" value="1"/>
</dbReference>
<dbReference type="Gene3D" id="1.10.8.710">
    <property type="match status" value="1"/>
</dbReference>
<evidence type="ECO:0000313" key="21">
    <source>
        <dbReference type="Ensembl" id="ENSCWAP00000006514.1"/>
    </source>
</evidence>
<proteinExistence type="inferred from homology"/>
<dbReference type="Gene3D" id="1.20.58.1120">
    <property type="match status" value="1"/>
</dbReference>
<dbReference type="FunFam" id="1.20.58.1120:FF:000005">
    <property type="entry name" value="Dynein, axonemal, heavy chain 12"/>
    <property type="match status" value="1"/>
</dbReference>
<dbReference type="InterPro" id="IPR042222">
    <property type="entry name" value="Dynein_2_N"/>
</dbReference>
<dbReference type="FunFam" id="3.40.50.300:FF:002141">
    <property type="entry name" value="Dynein heavy chain"/>
    <property type="match status" value="1"/>
</dbReference>
<feature type="region of interest" description="Disordered" evidence="19">
    <location>
        <begin position="98"/>
        <end position="133"/>
    </location>
</feature>
<evidence type="ECO:0000256" key="10">
    <source>
        <dbReference type="ARBA" id="ARBA00023069"/>
    </source>
</evidence>
<keyword evidence="11" id="KW-0505">Motor protein</keyword>
<dbReference type="Pfam" id="PF12775">
    <property type="entry name" value="AAA_7"/>
    <property type="match status" value="1"/>
</dbReference>
<evidence type="ECO:0000256" key="12">
    <source>
        <dbReference type="ARBA" id="ARBA00023212"/>
    </source>
</evidence>
<keyword evidence="10" id="KW-0969">Cilium</keyword>
<accession>A0A8C3VYQ2</accession>
<dbReference type="Pfam" id="PF12774">
    <property type="entry name" value="AAA_6"/>
    <property type="match status" value="1"/>
</dbReference>
<sequence>MSHSQTRPELPPLPASANEEPSELYQTVMSHSFYPPLMQRTSWTLAAPFKGQHHHCGPSDSIASNYSLMARDLKLKDLLKVHQPVIISVPREKIAPRLPPGISANKSSLEPKKKKMKLSPKDKDDLTGTRSACSTSTFLPMKKEVVTSSTLPGSRPMSPEEQMEVMLQQEADMESKETKPSASDLERYCYYLTNGIRKDMIAPEEDEVMVRISKLISNTLLTNPLLEPLLLVLVEEKEKDYYSSVMKSIVDYILMDPMERKRLFIESIPCLFPQRVIRAPVPWHSVYRNAKKWNEEHLHTVNPMMLSLKELWFAEFRDLRFVRTAELLAGKLPLQPHEYQDVIQKHCMEARQTLLNKWIPSCAQLFVSRKEHWVHFAPKSDYDSSRNIEEYFASVAAFMSLQLRELVIKSLEDLVSFFMIHKDGNDFEEPYQEMEFFIPQIIMVKLEVSEPIIVFNPSFDDCWELIRNSFLEIIKNSKGIPKVESILFPELKGYHLILGTVNTDEKLVSDFVDQTFMVFQKNQVGPRKYLNVYKKYDDLLDNTAEQNITAFLKEHHEIEDFVMRISSIKKRRNEIASMHITVPLAMFCLDTMTLNYDLCERAQNLKDRLIQFQVDVNRSTNTSICNQYSIIADKVSEIPANTGELVYLIEFLKKSSDVTVFKLRRQLRDAVERLEFLMDYADLPQEDIKLNSALFLWPDHIEDIFENSRNLLLNKRDQAEMDLIKRCSEFEVKLKGYNKELEGFRKREVMTTEEMKNNVEKLNELSKNLDQALVEFELINKEEELLEKEKSAFPLLQTLMTNKVPYEQLWVTTFEFSVKSEEWMNGPLFLLNAEEITEEIGNMWRTMYKLTKTLADVPAPRRLAENVKIKIDKFKQHVPILSISCNPGMKDRHWQQISEIVGYEIKPTETTSLSNMLEFGFGKFIEKLEPISAAASKEYSLEKNLEKMKSDWANMTFNFVKYRDTDTSILCAVDDIQLLLDDHVIKTQTMCGSPFIKPIEAECRKWEEKLVRVQEILDAWLKCQATWLYLEPIFSSEDIIAQMPEEGRKFAIVDSYWKSLMSQAVKETRVLMAADQPRMAERLQEANLLLEDIQKGLNDYLEKKRLFFPRFFFLSNDELLEILSETKDPLRVQPHLKKCFEGISKLEFTYNLEIVGMISSEKEVVPFKQKIYPAQAKGMVERWLQQVEQMMLASMREVIRLGIEAYAQVPRNQWVLQWPGQVVICVSSIFWTQEVSQALVEKTLQDFLKKSNDQIAQIVQLVRGKLSSGARLTLGALTVIDVHARDVVARLSEDDVCDLNDFQWISQLRYYWEGKDVQVQMITTEALYGYEYLGNSPRLVITPLTDRCYRTLMGALKLNLGGAPEGPAGTGKTETTKDLAKALAKQCVVFNCSDGLDYKAMGKFFKGLAQAGAWACFDEFNRIEVEVLSVVAQQILSIQQAIIRKLKTFIFEGTELSLNPTCAVFITMNPGYAGRAELPDNLKALFRTVAMMVPDYALIGEISLYSMGFLDSRSLAQKIVATYRLCSEQLSSQHHYDYGMRAVKSVLTAAGNLKLKYPEENESVLLLRALLDVNLAKFLAQDVPLFQGIISDLFPGVVLPKPDYEVFVEVLNENIQKMKLQPVPWFIGKIIQIYEMMLVRHGYMIVGDPMGGKTCAYKVLAAALGDLHEANQMEEFAVEYKIINPKAITRGQLYGCFDQVSHEWTDGVLANTFREQASSLSDDHKWIIFDGPVDAVWIENMNTVLDDNKKLCLMSGEIIQMSSKMSLIFEPADLEQASPATVSRCGMIYMEPHQLGWKPLKDSYMDTLPSSLTEEHKELVNDMFMWLVQPCLEFIRLRCKFVVQTSPIHLAFSMMRLYSSLLDEIREIEEQKSESFEGLTSQQIFLWLQGLFLFALVWTVAGTINTDSRKKFDLFFRNLIMGMDDNNPRPKSVKLTKNNIFPERGSIYDFYFLKQGGGHWCTWTEYITKEEENIPENAKVSELIIPTMETARQTFFLKTYLDHEIPMLFVGPTGTGKSVITNNFLLHLPQNTYMPSFINFSARTSADQTQDIIMSKLDRRRKGVFGPPIGKKAVVFVDDLNMPAKEVYGAQPPIELLRQWIDHGYWFDKKDTSKLDITDVLLVTAMGPPGGGRNDITGRFTRHLNILSINAFEDEILTKIFSSITDWHFGRGFDVMFLRYGKMLVHATMTVYKAAVENFLPTPSKSHYVFNLRDFSRVIQGVLLCPHTHLQDMEKFIRLWIHEVYRVFYDRLVDHEDRQVFFNMVKETTSNCFKQSMEKVLIHLSPTGKTVDDNIRSLFFGDFFKPESDQKIYDEITDLKQLTAVMEYYLEEFNNISKAPMSLVMFKFAIEHISRICRVLKQDRGHLLLVGIGGSGRQSASKLSAFMNTYELYQIEITKSYSGNDWREDLKKIMLQVGVATKSTVFLFSDNQIKDESFVEDINMLLNTGDVPNIFPADEKADLVEKMQTAARAEGEKIEVNPLSLYNFFIERVKKNLHIVLAMSPIGDAFRNRLRMFPSLINCCTIDWFQSWPTDALELVANKFLQDVELDDNIRTEVISMCQYFQESVKNLSLDYYHALRRHNYVTPTSYLELILTFKTLLSKKRQEVDTMRNRYLTGLQKLEFAASQVAVMQVELTALQPQLIQTSEETDKMMVKIEEETRKADAKKLLVQADEKEANAAAAIAQGIKNECEGDLAEAMPALEAALAALDTLNPADISLVKSMQNPPGPVKLVMESICVMKGLRPERKPDPSGSGKMIEDYWGLSKKVLGDLKFLESLKTYDKDNIPLVIMKRIRERFIDHPDFQPAVIKNVSSACEGLCKWVRAMEVYDRVAKVVAPKRERLKEAEGKLDIQMQKLNQKRAELKLVEDRLQTLNDDFEEMNTKKKTLEENIKICSQKLVRAEKLISGLGGEKDRWTEAARQLGIRYTNLTGDVLVSSGTVAYLGAFTVDYRAECQKQWLAQCKEKVIPGSSDFSLSSTLGDPVKIRAWQIAGLPVDSFSIDNGIIVSNSRRWALMIDPQGQANKWIKNMEKANKLSVIKFSDANYVRTLEHALQFGTPVLLENVGEELDAFIEPILLKSTFKQQGVEYMRLGENIIEYSRDFKLYITTRLRNPHYLPEVAVKVCLLNFMITPLGLQDQLLGIVAAKEKPELEEKKNKLIVESAKNKKQLKEIEDKILEVLSLSEGNILEDETAIKILSSSKLLSEEISEKQKVASVTETQIDETRMGYKPVAVHSATVFFCISDLAHIEPMYQYSLTWFINLYTHSLAHSRKSEELELRTEYIIEHFTLSIYNNVCRSLFEKDKLLFSFLLTIGILKEKKQINEDLWYFLLTGGVALENPYPNPVPEWLSEKAWAEVVRASELPKLKGLMEHLEQNAHEWKLIYDSAWPQEEKFPGSWKFLQGLERMVILRCLRPDKMVPAIRKFIAGYMGNVYIEAPTFDLQGSYRDSSCCVPLIFLLSPGADPMAGLLKFADDLGMGGAKTQTISLGQGQGPIASKMINSAIQDGTWVVLQNCHLATSWMPTLEKICEEVIVPESTNVGFRLWLTSYPSEKFPVSILQNGIKMTNEPPKGLRANLLRSYLSDPISDPVFFQSCTKAVMWQKLLFGLCFFHAIVQERRNFGPLGWNIPYEFNESDLRISMRQIQMFLNDYKEVPFDALTYLTGECNYGGRVTDDKDRRLLLSLLSTFYCKEIEQDNYWLAPGDTYYVPPHGSYQSYIDYLRNLPITAHPEVFGLHENADITKDNQETNQLFQGILLTLPRQSGGSGKSPQEVVEELAQDILSKLPSDFDLELVMKLYPVVYEESMNTVLRQELIRFNRLTRVVRGSLISLGCAIKGQVLMSSELEDVFSSVLVGKVPAMWMAKSYPSLKPLGGYVTDLLARLAFFQDWIDNGPPAVFWISGFYFTQSFLTGVSQNYARKYTIPIDHIGFEFEVTALETSVESNPEDGAYIKGLFLEGARWDRKTMQLGESLPKILYDPLPVIWLKPGESAVFLHRSIYVCPVYKTSARRGTLSTTGHSTNYVLSIELPTDRPQRHWVNRGVAALCQLDN</sequence>
<dbReference type="FunFam" id="1.10.472.130:FF:000008">
    <property type="entry name" value="Dynein axonemal heavy chain 3"/>
    <property type="match status" value="1"/>
</dbReference>
<keyword evidence="5" id="KW-0493">Microtubule</keyword>
<name>A0A8C3VYQ2_9CETA</name>
<dbReference type="FunFam" id="1.10.287.2620:FF:000002">
    <property type="entry name" value="Dynein heavy chain 2, axonemal"/>
    <property type="match status" value="1"/>
</dbReference>
<dbReference type="InterPro" id="IPR043160">
    <property type="entry name" value="Dynein_C_barrel"/>
</dbReference>
<dbReference type="Pfam" id="PF17852">
    <property type="entry name" value="Dynein_AAA_lid"/>
    <property type="match status" value="1"/>
</dbReference>
<dbReference type="GO" id="GO:0005524">
    <property type="term" value="F:ATP binding"/>
    <property type="evidence" value="ECO:0007669"/>
    <property type="project" value="UniProtKB-KW"/>
</dbReference>
<evidence type="ECO:0000256" key="4">
    <source>
        <dbReference type="ARBA" id="ARBA00022490"/>
    </source>
</evidence>
<dbReference type="InterPro" id="IPR041589">
    <property type="entry name" value="DNAH3_AAA_lid_1"/>
</dbReference>
<dbReference type="InterPro" id="IPR026983">
    <property type="entry name" value="DHC"/>
</dbReference>
<dbReference type="Gene3D" id="3.40.50.300">
    <property type="entry name" value="P-loop containing nucleotide triphosphate hydrolases"/>
    <property type="match status" value="5"/>
</dbReference>
<keyword evidence="4" id="KW-0963">Cytoplasm</keyword>
<keyword evidence="6" id="KW-0547">Nucleotide-binding</keyword>
<dbReference type="FunFam" id="3.40.50.300:FF:000223">
    <property type="entry name" value="Dynein heavy chain 3, axonemal"/>
    <property type="match status" value="1"/>
</dbReference>
<feature type="domain" description="AAA+ ATPase" evidence="20">
    <location>
        <begin position="2003"/>
        <end position="2150"/>
    </location>
</feature>
<dbReference type="FunFam" id="3.10.490.20:FF:000001">
    <property type="entry name" value="dynein heavy chain 7, axonemal"/>
    <property type="match status" value="1"/>
</dbReference>
<feature type="domain" description="AAA+ ATPase" evidence="20">
    <location>
        <begin position="1358"/>
        <end position="1497"/>
    </location>
</feature>
<evidence type="ECO:0000256" key="6">
    <source>
        <dbReference type="ARBA" id="ARBA00022741"/>
    </source>
</evidence>
<dbReference type="Gene3D" id="1.20.920.20">
    <property type="match status" value="1"/>
</dbReference>
<dbReference type="GO" id="GO:0005874">
    <property type="term" value="C:microtubule"/>
    <property type="evidence" value="ECO:0007669"/>
    <property type="project" value="UniProtKB-KW"/>
</dbReference>
<evidence type="ECO:0000313" key="22">
    <source>
        <dbReference type="Proteomes" id="UP000694540"/>
    </source>
</evidence>
<dbReference type="Gene3D" id="1.20.1270.280">
    <property type="match status" value="1"/>
</dbReference>
<comment type="similarity">
    <text evidence="2">Belongs to the dynein heavy chain family.</text>
</comment>
<dbReference type="InterPro" id="IPR035699">
    <property type="entry name" value="AAA_6"/>
</dbReference>
<dbReference type="Pfam" id="PF03028">
    <property type="entry name" value="Dynein_heavy"/>
    <property type="match status" value="1"/>
</dbReference>
<dbReference type="Gene3D" id="1.10.8.720">
    <property type="entry name" value="Region D6 of dynein motor"/>
    <property type="match status" value="1"/>
</dbReference>
<dbReference type="FunFam" id="1.20.1270.280:FF:000001">
    <property type="entry name" value="dynein heavy chain 7, axonemal"/>
    <property type="match status" value="1"/>
</dbReference>
<reference evidence="21" key="2">
    <citation type="submission" date="2025-09" db="UniProtKB">
        <authorList>
            <consortium name="Ensembl"/>
        </authorList>
    </citation>
    <scope>IDENTIFICATION</scope>
</reference>
<dbReference type="InterPro" id="IPR041466">
    <property type="entry name" value="Dynein_AAA5_ext"/>
</dbReference>
<evidence type="ECO:0000256" key="9">
    <source>
        <dbReference type="ARBA" id="ARBA00023054"/>
    </source>
</evidence>
<dbReference type="Pfam" id="PF12780">
    <property type="entry name" value="AAA_8"/>
    <property type="match status" value="1"/>
</dbReference>
<dbReference type="FunFam" id="1.10.8.710:FF:000004">
    <property type="entry name" value="Dynein axonemal heavy chain 6"/>
    <property type="match status" value="1"/>
</dbReference>
<dbReference type="Gene3D" id="3.20.180.20">
    <property type="entry name" value="Dynein heavy chain, N-terminal domain 2"/>
    <property type="match status" value="1"/>
</dbReference>
<dbReference type="InterPro" id="IPR024743">
    <property type="entry name" value="Dynein_HC_stalk"/>
</dbReference>